<evidence type="ECO:0000313" key="4">
    <source>
        <dbReference type="Proteomes" id="UP001589590"/>
    </source>
</evidence>
<evidence type="ECO:0000256" key="1">
    <source>
        <dbReference type="SAM" id="SignalP"/>
    </source>
</evidence>
<keyword evidence="1" id="KW-0732">Signal</keyword>
<evidence type="ECO:0000259" key="2">
    <source>
        <dbReference type="Pfam" id="PF10988"/>
    </source>
</evidence>
<protein>
    <submittedName>
        <fullName evidence="3">GIN domain-containing protein</fullName>
    </submittedName>
</protein>
<organism evidence="3 4">
    <name type="scientific">Algibacter miyuki</name>
    <dbReference type="NCBI Taxonomy" id="1306933"/>
    <lineage>
        <taxon>Bacteria</taxon>
        <taxon>Pseudomonadati</taxon>
        <taxon>Bacteroidota</taxon>
        <taxon>Flavobacteriia</taxon>
        <taxon>Flavobacteriales</taxon>
        <taxon>Flavobacteriaceae</taxon>
        <taxon>Algibacter</taxon>
    </lineage>
</organism>
<gene>
    <name evidence="3" type="ORF">ACFFU1_09010</name>
</gene>
<dbReference type="RefSeq" id="WP_290272804.1">
    <property type="nucleotide sequence ID" value="NZ_JAUFQP010000013.1"/>
</dbReference>
<proteinExistence type="predicted"/>
<accession>A0ABV5GZK2</accession>
<feature type="domain" description="Putative auto-transporter adhesin head GIN" evidence="2">
    <location>
        <begin position="41"/>
        <end position="180"/>
    </location>
</feature>
<dbReference type="Gene3D" id="2.160.20.120">
    <property type="match status" value="1"/>
</dbReference>
<dbReference type="InterPro" id="IPR021255">
    <property type="entry name" value="DUF2807"/>
</dbReference>
<name>A0ABV5GZK2_9FLAO</name>
<sequence length="278" mass="30710">MKKKFPTLLLAMSLSFFGHAQSLEKVKGDRNVTKLLTAVPDFHTLILDEAFEIDLVYSKDASVEIETDENLHEVISFDVRDSILNLNLSKRITSKKRLRITVNYNDFLSTIETRDDAELHGISTLKSNKINLTVSGNSKAGLTIKTDHFNFEGLDKSKTKLNVTSNTSKIILNGNSSLEALVNSGAATVDLYQRAQAEIEGSSNDLSVRTDNNAVFNGKNFTAKQGKLISEIDSEITVEVTDSLDIEASGGSAIYLYGDPKIIVNKFTETAKIQKREK</sequence>
<keyword evidence="4" id="KW-1185">Reference proteome</keyword>
<comment type="caution">
    <text evidence="3">The sequence shown here is derived from an EMBL/GenBank/DDBJ whole genome shotgun (WGS) entry which is preliminary data.</text>
</comment>
<dbReference type="EMBL" id="JBHMFA010000005">
    <property type="protein sequence ID" value="MFB9105038.1"/>
    <property type="molecule type" value="Genomic_DNA"/>
</dbReference>
<evidence type="ECO:0000313" key="3">
    <source>
        <dbReference type="EMBL" id="MFB9105038.1"/>
    </source>
</evidence>
<reference evidence="3 4" key="1">
    <citation type="submission" date="2024-09" db="EMBL/GenBank/DDBJ databases">
        <authorList>
            <person name="Sun Q."/>
            <person name="Mori K."/>
        </authorList>
    </citation>
    <scope>NUCLEOTIDE SEQUENCE [LARGE SCALE GENOMIC DNA]</scope>
    <source>
        <strain evidence="3 4">CECT 8300</strain>
    </source>
</reference>
<feature type="signal peptide" evidence="1">
    <location>
        <begin position="1"/>
        <end position="20"/>
    </location>
</feature>
<dbReference type="Proteomes" id="UP001589590">
    <property type="component" value="Unassembled WGS sequence"/>
</dbReference>
<dbReference type="Pfam" id="PF10988">
    <property type="entry name" value="DUF2807"/>
    <property type="match status" value="1"/>
</dbReference>
<feature type="chain" id="PRO_5047498701" evidence="1">
    <location>
        <begin position="21"/>
        <end position="278"/>
    </location>
</feature>